<dbReference type="PANTHER" id="PTHR45641">
    <property type="entry name" value="TETRATRICOPEPTIDE REPEAT PROTEIN (AFU_ORTHOLOGUE AFUA_6G03870)"/>
    <property type="match status" value="1"/>
</dbReference>
<feature type="repeat" description="TPR" evidence="8">
    <location>
        <begin position="884"/>
        <end position="917"/>
    </location>
</feature>
<dbReference type="Proteomes" id="UP000663889">
    <property type="component" value="Unassembled WGS sequence"/>
</dbReference>
<keyword evidence="4" id="KW-0548">Nucleotidyltransferase</keyword>
<evidence type="ECO:0000256" key="3">
    <source>
        <dbReference type="ARBA" id="ARBA00022679"/>
    </source>
</evidence>
<dbReference type="PROSITE" id="PS50005">
    <property type="entry name" value="TPR"/>
    <property type="match status" value="19"/>
</dbReference>
<organism evidence="11 12">
    <name type="scientific">Rotaria sordida</name>
    <dbReference type="NCBI Taxonomy" id="392033"/>
    <lineage>
        <taxon>Eukaryota</taxon>
        <taxon>Metazoa</taxon>
        <taxon>Spiralia</taxon>
        <taxon>Gnathifera</taxon>
        <taxon>Rotifera</taxon>
        <taxon>Eurotatoria</taxon>
        <taxon>Bdelloidea</taxon>
        <taxon>Philodinida</taxon>
        <taxon>Philodinidae</taxon>
        <taxon>Rotaria</taxon>
    </lineage>
</organism>
<feature type="repeat" description="TPR" evidence="8">
    <location>
        <begin position="842"/>
        <end position="875"/>
    </location>
</feature>
<keyword evidence="9" id="KW-0521">NADP</keyword>
<dbReference type="SUPFAM" id="SSF56399">
    <property type="entry name" value="ADP-ribosylation"/>
    <property type="match status" value="2"/>
</dbReference>
<proteinExistence type="inferred from homology"/>
<dbReference type="SMART" id="SM00028">
    <property type="entry name" value="TPR"/>
    <property type="match status" value="22"/>
</dbReference>
<name>A0A814VUY5_9BILA</name>
<evidence type="ECO:0000256" key="9">
    <source>
        <dbReference type="RuleBase" id="RU361228"/>
    </source>
</evidence>
<dbReference type="PROSITE" id="PS51996">
    <property type="entry name" value="TR_MART"/>
    <property type="match status" value="2"/>
</dbReference>
<comment type="catalytic activity">
    <reaction evidence="7 9">
        <text>L-arginyl-[protein] + NAD(+) = N(omega)-(ADP-D-ribosyl)-L-arginyl-[protein] + nicotinamide + H(+)</text>
        <dbReference type="Rhea" id="RHEA:19149"/>
        <dbReference type="Rhea" id="RHEA-COMP:10532"/>
        <dbReference type="Rhea" id="RHEA-COMP:15087"/>
        <dbReference type="ChEBI" id="CHEBI:15378"/>
        <dbReference type="ChEBI" id="CHEBI:17154"/>
        <dbReference type="ChEBI" id="CHEBI:29965"/>
        <dbReference type="ChEBI" id="CHEBI:57540"/>
        <dbReference type="ChEBI" id="CHEBI:142554"/>
        <dbReference type="EC" id="2.4.2.31"/>
    </reaction>
</comment>
<evidence type="ECO:0000256" key="10">
    <source>
        <dbReference type="SAM" id="MobiDB-lite"/>
    </source>
</evidence>
<evidence type="ECO:0000256" key="8">
    <source>
        <dbReference type="PROSITE-ProRule" id="PRU00339"/>
    </source>
</evidence>
<feature type="repeat" description="TPR" evidence="8">
    <location>
        <begin position="1339"/>
        <end position="1372"/>
    </location>
</feature>
<keyword evidence="5" id="KW-0677">Repeat</keyword>
<feature type="repeat" description="TPR" evidence="8">
    <location>
        <begin position="800"/>
        <end position="833"/>
    </location>
</feature>
<evidence type="ECO:0000256" key="4">
    <source>
        <dbReference type="ARBA" id="ARBA00022695"/>
    </source>
</evidence>
<feature type="repeat" description="TPR" evidence="8">
    <location>
        <begin position="1176"/>
        <end position="1209"/>
    </location>
</feature>
<feature type="repeat" description="TPR" evidence="8">
    <location>
        <begin position="716"/>
        <end position="749"/>
    </location>
</feature>
<dbReference type="Pfam" id="PF01129">
    <property type="entry name" value="ART"/>
    <property type="match status" value="1"/>
</dbReference>
<feature type="repeat" description="TPR" evidence="8">
    <location>
        <begin position="674"/>
        <end position="707"/>
    </location>
</feature>
<dbReference type="EC" id="2.4.2.31" evidence="9"/>
<feature type="repeat" description="TPR" evidence="8">
    <location>
        <begin position="1092"/>
        <end position="1125"/>
    </location>
</feature>
<sequence>MINTLRSIVDYLKAFDCVNECITYINSITTETKILFIVSGQLGESVIAQIYDLSKIISIYIFCYDKMKHETWSIQYKPKLQGVFNDKNELYSKLISNVKLEIRNFLPISILNENAQQRCLRDLSKESVSFMWFQLLIKILINLEHADSAINEMINLCRKQYKNNEKVLNQIEEFSINYVKNHAAEWYSKDIFLFRLLNRALRTENIDAIYKFRSFIADLHHHLEQLYREHTEKISNDKKISTVYRGAQMSIEELKALEENQNGLISVNTFFSTSKSSSVASRFGIDGTRDNPTVIFTISIDDHIHDQPYSLIEYSSNFSDEEEILFSIGTIFRIENVEPMNDTVWSVELKLYNRDNLELKQLMISFEEEIGKTPTLFDLGKIFSYMGDNDRAEKYYRILLEQLPPNDGSMSIVYTNTGDTYLNRGDYHTASEYYEQALSIASNLEPDFHIALAYVYDSIGLLNDRIGKALRTENFDVIYKFRSFIADLHHHLERLYRECSETISIVYRGAQMSIQELKTLEDNLNGLISINTFFSTSKSSSVASRFGIDGTQDKPTVIFTISIDDHIHDQPYARIENSSNFNHEEEILFSIGTIFRIENVEQMNDTVWSVELKLYNRDNLELKQLMISFEEEIGKTPTLFNLGQIFSYMGDNDRAEKYYRILLEQLPPNDGSMSIVYTNTGDTYLNRGDYHTASEYYEQALSIASNLEPDFHIALAYVYDSIGLLNDRIGKYEEAIKNLKQARDIKLKSIPENPLFMASTYNNIAMVYRHNLDYELSLEYYNKVLNIELESLPELHPNIASTYNNIALLLNHLNRYDEALNNYTKALNIEQKSLPSNHYKIGTTYNNMALLYTNTNDQIKALDFYEKALTIFYDTLEHDHPTIGSIYYNMGDVHYKLGNNDTAMDYFQKALDLRLKSLPNDHIDLAATLNSIGVIYLIRENFTDALKHCEQALEIQLKSSPNTHPDLAAMHFNLGRINLKLNQYDKALEHFQASQTIMTKIFQEDHHDLELLYFHIGNTYLLLRNYQKSIDNYEKSLQNQLKKPDSAKDHLATTYTYMGLAFNKLGKYVESTKKFNKALEIQSELQNQLEMIEIISHIGENYHKQANYTEALKNYKKAIEIQSNLSPTNNINLTTLYSNMAFANLANKNCQEAIACFKTVLELQSKYLSPNDSNIVRTYNNIGSIYRQLNDYDAALETFTQVTEVENFLQMNSLEYAKTLNNIGFIYCQQGKLINALHHFQKTLEIQLTFNDIQPEEIAGTYNNIAGIYLRQNKFDLALVNAKKVFEHGPRVHKLLAATYDILAELYSKQNQFDQAINAYSNKIEIMKKTQFINPQELAKTYNNLGMIYNTICNYDMAMKNFEMTLTIEQELFPSNHPTFAITYNNIASVCFAKEDFRKALKYYNKELEIRLLSLYLNCADLMTNYRNLSVVYYKLNKYADAFKMSEMARKTLVEYIPPNDNQLISLYNDLGEMYYLNHKYDTALDNYKQALRIGLKILPADNEELISVYKNIDELYFMSRIIISTDHSLEENCFTSLTYKFSKVLYPYRNNDLIARTLNSYLKAVRKAIRKSNGDKESVDAPFSIDVPTSDLIEWSSRYTLPNSSWQRTRTECYPTSNADTNATNTACKNILFFIIYYIRCLAPTIVSISCTDQKAMSLSSSTIDSDLMVTQGTPTSNSISNINVRKRSVIDSFSSPRKEKKSKKVQEDDDTSSSDTESDKDDFIRSIEPIKPSKFKGRRLIKIFCGTHVFISLEESANVDNDDTSFPSSLIFKSSENEPGVNLFKIFGTQDKANLCVTMLIQLIYTMEELVVLQPADTYNDN</sequence>
<accession>A0A814VUY5</accession>
<gene>
    <name evidence="11" type="ORF">SEV965_LOCUS20840</name>
</gene>
<keyword evidence="6 8" id="KW-0802">TPR repeat</keyword>
<reference evidence="11" key="1">
    <citation type="submission" date="2021-02" db="EMBL/GenBank/DDBJ databases">
        <authorList>
            <person name="Nowell W R."/>
        </authorList>
    </citation>
    <scope>NUCLEOTIDE SEQUENCE</scope>
</reference>
<comment type="caution">
    <text evidence="11">The sequence shown here is derived from an EMBL/GenBank/DDBJ whole genome shotgun (WGS) entry which is preliminary data.</text>
</comment>
<evidence type="ECO:0000256" key="7">
    <source>
        <dbReference type="ARBA" id="ARBA00047597"/>
    </source>
</evidence>
<protein>
    <recommendedName>
        <fullName evidence="9">NAD(P)(+)--arginine ADP-ribosyltransferase</fullName>
        <ecNumber evidence="9">2.4.2.31</ecNumber>
    </recommendedName>
    <alternativeName>
        <fullName evidence="9">Mono(ADP-ribosyl)transferase</fullName>
    </alternativeName>
</protein>
<keyword evidence="3 9" id="KW-0808">Transferase</keyword>
<dbReference type="InterPro" id="IPR011990">
    <property type="entry name" value="TPR-like_helical_dom_sf"/>
</dbReference>
<feature type="region of interest" description="Disordered" evidence="10">
    <location>
        <begin position="1695"/>
        <end position="1722"/>
    </location>
</feature>
<dbReference type="Gene3D" id="3.90.176.10">
    <property type="entry name" value="Toxin ADP-ribosyltransferase, Chain A, domain 1"/>
    <property type="match status" value="2"/>
</dbReference>
<dbReference type="InterPro" id="IPR000768">
    <property type="entry name" value="ART"/>
</dbReference>
<feature type="repeat" description="TPR" evidence="8">
    <location>
        <begin position="1052"/>
        <end position="1085"/>
    </location>
</feature>
<dbReference type="EMBL" id="CAJNOU010001380">
    <property type="protein sequence ID" value="CAF1195465.1"/>
    <property type="molecule type" value="Genomic_DNA"/>
</dbReference>
<dbReference type="Pfam" id="PF13424">
    <property type="entry name" value="TPR_12"/>
    <property type="match status" value="9"/>
</dbReference>
<dbReference type="Pfam" id="PF13181">
    <property type="entry name" value="TPR_8"/>
    <property type="match status" value="1"/>
</dbReference>
<dbReference type="Pfam" id="PF13176">
    <property type="entry name" value="TPR_7"/>
    <property type="match status" value="2"/>
</dbReference>
<dbReference type="SUPFAM" id="SSF48452">
    <property type="entry name" value="TPR-like"/>
    <property type="match status" value="6"/>
</dbReference>
<feature type="repeat" description="TPR" evidence="8">
    <location>
        <begin position="636"/>
        <end position="669"/>
    </location>
</feature>
<keyword evidence="9" id="KW-0520">NAD</keyword>
<feature type="compositionally biased region" description="Acidic residues" evidence="10">
    <location>
        <begin position="1709"/>
        <end position="1722"/>
    </location>
</feature>
<feature type="repeat" description="TPR" evidence="8">
    <location>
        <begin position="1217"/>
        <end position="1250"/>
    </location>
</feature>
<feature type="repeat" description="TPR" evidence="8">
    <location>
        <begin position="926"/>
        <end position="959"/>
    </location>
</feature>
<feature type="repeat" description="TPR" evidence="8">
    <location>
        <begin position="373"/>
        <end position="406"/>
    </location>
</feature>
<dbReference type="Gene3D" id="1.25.40.10">
    <property type="entry name" value="Tetratricopeptide repeat domain"/>
    <property type="match status" value="9"/>
</dbReference>
<dbReference type="GO" id="GO:0016779">
    <property type="term" value="F:nucleotidyltransferase activity"/>
    <property type="evidence" value="ECO:0007669"/>
    <property type="project" value="UniProtKB-KW"/>
</dbReference>
<evidence type="ECO:0000313" key="12">
    <source>
        <dbReference type="Proteomes" id="UP000663889"/>
    </source>
</evidence>
<dbReference type="PANTHER" id="PTHR45641:SF1">
    <property type="entry name" value="AAA+ ATPASE DOMAIN-CONTAINING PROTEIN"/>
    <property type="match status" value="1"/>
</dbReference>
<evidence type="ECO:0000313" key="11">
    <source>
        <dbReference type="EMBL" id="CAF1195465.1"/>
    </source>
</evidence>
<comment type="similarity">
    <text evidence="1 9">Belongs to the Arg-specific ADP-ribosyltransferase family.</text>
</comment>
<evidence type="ECO:0000256" key="5">
    <source>
        <dbReference type="ARBA" id="ARBA00022737"/>
    </source>
</evidence>
<dbReference type="PROSITE" id="PS50293">
    <property type="entry name" value="TPR_REGION"/>
    <property type="match status" value="1"/>
</dbReference>
<dbReference type="GO" id="GO:0106274">
    <property type="term" value="F:NAD+-protein-arginine ADP-ribosyltransferase activity"/>
    <property type="evidence" value="ECO:0007669"/>
    <property type="project" value="UniProtKB-EC"/>
</dbReference>
<dbReference type="InterPro" id="IPR019734">
    <property type="entry name" value="TPR_rpt"/>
</dbReference>
<evidence type="ECO:0000256" key="1">
    <source>
        <dbReference type="ARBA" id="ARBA00009558"/>
    </source>
</evidence>
<feature type="repeat" description="TPR" evidence="8">
    <location>
        <begin position="1465"/>
        <end position="1498"/>
    </location>
</feature>
<feature type="repeat" description="TPR" evidence="8">
    <location>
        <begin position="1010"/>
        <end position="1043"/>
    </location>
</feature>
<feature type="repeat" description="TPR" evidence="8">
    <location>
        <begin position="1297"/>
        <end position="1330"/>
    </location>
</feature>
<feature type="repeat" description="TPR" evidence="8">
    <location>
        <begin position="411"/>
        <end position="444"/>
    </location>
</feature>
<keyword evidence="2 9" id="KW-0328">Glycosyltransferase</keyword>
<evidence type="ECO:0000256" key="2">
    <source>
        <dbReference type="ARBA" id="ARBA00022676"/>
    </source>
</evidence>
<feature type="repeat" description="TPR" evidence="8">
    <location>
        <begin position="758"/>
        <end position="791"/>
    </location>
</feature>
<feature type="repeat" description="TPR" evidence="8">
    <location>
        <begin position="968"/>
        <end position="1001"/>
    </location>
</feature>
<evidence type="ECO:0000256" key="6">
    <source>
        <dbReference type="ARBA" id="ARBA00022803"/>
    </source>
</evidence>